<keyword evidence="2" id="KW-1185">Reference proteome</keyword>
<sequence>MDNFFTSHSLLQELKHLGFRATGTVREARLKKCPLEDTKLLSKKDRGEFDLRCDGEVLAVKWNDNKCVCLATNYDTVHPMVSTTRYSRTQRKRVQVQQPKLIQQYNKHMGGVDLLDRFISDYRPTLRSKKWYWPLLSNLLVTLRVAAWRLHVDLQNEPQHDQLQFVRLIEQGLFGEVAPEREVPGPSRALHFWITNGSGHHMVPSGKQRRCRLSKKNSRMMCKKCEVPLHIHCAEQFHK</sequence>
<accession>A0AC60NSJ6</accession>
<proteinExistence type="predicted"/>
<dbReference type="Proteomes" id="UP000805193">
    <property type="component" value="Unassembled WGS sequence"/>
</dbReference>
<evidence type="ECO:0000313" key="1">
    <source>
        <dbReference type="EMBL" id="KAG0410024.1"/>
    </source>
</evidence>
<comment type="caution">
    <text evidence="1">The sequence shown here is derived from an EMBL/GenBank/DDBJ whole genome shotgun (WGS) entry which is preliminary data.</text>
</comment>
<dbReference type="EMBL" id="JABSTQ010011564">
    <property type="protein sequence ID" value="KAG0410024.1"/>
    <property type="molecule type" value="Genomic_DNA"/>
</dbReference>
<organism evidence="1 2">
    <name type="scientific">Ixodes persulcatus</name>
    <name type="common">Taiga tick</name>
    <dbReference type="NCBI Taxonomy" id="34615"/>
    <lineage>
        <taxon>Eukaryota</taxon>
        <taxon>Metazoa</taxon>
        <taxon>Ecdysozoa</taxon>
        <taxon>Arthropoda</taxon>
        <taxon>Chelicerata</taxon>
        <taxon>Arachnida</taxon>
        <taxon>Acari</taxon>
        <taxon>Parasitiformes</taxon>
        <taxon>Ixodida</taxon>
        <taxon>Ixodoidea</taxon>
        <taxon>Ixodidae</taxon>
        <taxon>Ixodinae</taxon>
        <taxon>Ixodes</taxon>
    </lineage>
</organism>
<protein>
    <submittedName>
        <fullName evidence="1">Uncharacterized protein</fullName>
    </submittedName>
</protein>
<reference evidence="1 2" key="1">
    <citation type="journal article" date="2020" name="Cell">
        <title>Large-Scale Comparative Analyses of Tick Genomes Elucidate Their Genetic Diversity and Vector Capacities.</title>
        <authorList>
            <consortium name="Tick Genome and Microbiome Consortium (TIGMIC)"/>
            <person name="Jia N."/>
            <person name="Wang J."/>
            <person name="Shi W."/>
            <person name="Du L."/>
            <person name="Sun Y."/>
            <person name="Zhan W."/>
            <person name="Jiang J.F."/>
            <person name="Wang Q."/>
            <person name="Zhang B."/>
            <person name="Ji P."/>
            <person name="Bell-Sakyi L."/>
            <person name="Cui X.M."/>
            <person name="Yuan T.T."/>
            <person name="Jiang B.G."/>
            <person name="Yang W.F."/>
            <person name="Lam T.T."/>
            <person name="Chang Q.C."/>
            <person name="Ding S.J."/>
            <person name="Wang X.J."/>
            <person name="Zhu J.G."/>
            <person name="Ruan X.D."/>
            <person name="Zhao L."/>
            <person name="Wei J.T."/>
            <person name="Ye R.Z."/>
            <person name="Que T.C."/>
            <person name="Du C.H."/>
            <person name="Zhou Y.H."/>
            <person name="Cheng J.X."/>
            <person name="Dai P.F."/>
            <person name="Guo W.B."/>
            <person name="Han X.H."/>
            <person name="Huang E.J."/>
            <person name="Li L.F."/>
            <person name="Wei W."/>
            <person name="Gao Y.C."/>
            <person name="Liu J.Z."/>
            <person name="Shao H.Z."/>
            <person name="Wang X."/>
            <person name="Wang C.C."/>
            <person name="Yang T.C."/>
            <person name="Huo Q.B."/>
            <person name="Li W."/>
            <person name="Chen H.Y."/>
            <person name="Chen S.E."/>
            <person name="Zhou L.G."/>
            <person name="Ni X.B."/>
            <person name="Tian J.H."/>
            <person name="Sheng Y."/>
            <person name="Liu T."/>
            <person name="Pan Y.S."/>
            <person name="Xia L.Y."/>
            <person name="Li J."/>
            <person name="Zhao F."/>
            <person name="Cao W.C."/>
        </authorList>
    </citation>
    <scope>NUCLEOTIDE SEQUENCE [LARGE SCALE GENOMIC DNA]</scope>
    <source>
        <strain evidence="1">Iper-2018</strain>
    </source>
</reference>
<name>A0AC60NSJ6_IXOPE</name>
<gene>
    <name evidence="1" type="ORF">HPB47_012866</name>
</gene>
<evidence type="ECO:0000313" key="2">
    <source>
        <dbReference type="Proteomes" id="UP000805193"/>
    </source>
</evidence>